<dbReference type="InterPro" id="IPR012349">
    <property type="entry name" value="Split_barrel_FMN-bd"/>
</dbReference>
<dbReference type="GO" id="GO:0016646">
    <property type="term" value="F:oxidoreductase activity, acting on the CH-NH group of donors, NAD or NADP as acceptor"/>
    <property type="evidence" value="ECO:0007669"/>
    <property type="project" value="UniProtKB-ARBA"/>
</dbReference>
<keyword evidence="4" id="KW-1185">Reference proteome</keyword>
<dbReference type="EMBL" id="MZGW01000003">
    <property type="protein sequence ID" value="OPJ55951.1"/>
    <property type="molecule type" value="Genomic_DNA"/>
</dbReference>
<protein>
    <submittedName>
        <fullName evidence="3">Flavoredoxin</fullName>
    </submittedName>
</protein>
<dbReference type="GO" id="GO:0010181">
    <property type="term" value="F:FMN binding"/>
    <property type="evidence" value="ECO:0007669"/>
    <property type="project" value="InterPro"/>
</dbReference>
<dbReference type="Pfam" id="PF01613">
    <property type="entry name" value="Flavin_Reduct"/>
    <property type="match status" value="1"/>
</dbReference>
<dbReference type="InterPro" id="IPR002563">
    <property type="entry name" value="Flavin_Rdtase-like_dom"/>
</dbReference>
<reference evidence="3 4" key="1">
    <citation type="submission" date="2017-03" db="EMBL/GenBank/DDBJ databases">
        <title>Genome sequence of Clostridium thermoalcaliphilum DSM 7309.</title>
        <authorList>
            <person name="Poehlein A."/>
            <person name="Daniel R."/>
        </authorList>
    </citation>
    <scope>NUCLEOTIDE SEQUENCE [LARGE SCALE GENOMIC DNA]</scope>
    <source>
        <strain evidence="3 4">DSM 7309</strain>
    </source>
</reference>
<organism evidence="3 4">
    <name type="scientific">Alkalithermobacter paradoxus</name>
    <dbReference type="NCBI Taxonomy" id="29349"/>
    <lineage>
        <taxon>Bacteria</taxon>
        <taxon>Bacillati</taxon>
        <taxon>Bacillota</taxon>
        <taxon>Clostridia</taxon>
        <taxon>Peptostreptococcales</taxon>
        <taxon>Tepidibacteraceae</taxon>
        <taxon>Alkalithermobacter</taxon>
    </lineage>
</organism>
<evidence type="ECO:0000259" key="2">
    <source>
        <dbReference type="Pfam" id="PF01613"/>
    </source>
</evidence>
<dbReference type="PANTHER" id="PTHR43567">
    <property type="entry name" value="FLAVOREDOXIN-RELATED-RELATED"/>
    <property type="match status" value="1"/>
</dbReference>
<comment type="caution">
    <text evidence="3">The sequence shown here is derived from an EMBL/GenBank/DDBJ whole genome shotgun (WGS) entry which is preliminary data.</text>
</comment>
<dbReference type="OrthoDB" id="9791490at2"/>
<evidence type="ECO:0000256" key="1">
    <source>
        <dbReference type="ARBA" id="ARBA00038054"/>
    </source>
</evidence>
<dbReference type="Proteomes" id="UP000190140">
    <property type="component" value="Unassembled WGS sequence"/>
</dbReference>
<dbReference type="STRING" id="29349.CLOTH_11290"/>
<dbReference type="Gene3D" id="2.30.110.10">
    <property type="entry name" value="Electron Transport, Fmn-binding Protein, Chain A"/>
    <property type="match status" value="1"/>
</dbReference>
<comment type="similarity">
    <text evidence="1">Belongs to the flavoredoxin family.</text>
</comment>
<name>A0A1V4I7K3_9FIRM</name>
<evidence type="ECO:0000313" key="3">
    <source>
        <dbReference type="EMBL" id="OPJ55951.1"/>
    </source>
</evidence>
<dbReference type="PANTHER" id="PTHR43567:SF5">
    <property type="entry name" value="HYPOTHETICAL CYTOSOLIC PROTEIN"/>
    <property type="match status" value="1"/>
</dbReference>
<feature type="domain" description="Flavin reductase like" evidence="2">
    <location>
        <begin position="21"/>
        <end position="168"/>
    </location>
</feature>
<dbReference type="SUPFAM" id="SSF50475">
    <property type="entry name" value="FMN-binding split barrel"/>
    <property type="match status" value="1"/>
</dbReference>
<dbReference type="RefSeq" id="WP_079411993.1">
    <property type="nucleotide sequence ID" value="NZ_MZGW01000003.1"/>
</dbReference>
<accession>A0A1V4I7K3</accession>
<evidence type="ECO:0000313" key="4">
    <source>
        <dbReference type="Proteomes" id="UP000190140"/>
    </source>
</evidence>
<gene>
    <name evidence="3" type="primary">flr</name>
    <name evidence="3" type="ORF">CLOTH_11290</name>
</gene>
<proteinExistence type="inferred from homology"/>
<dbReference type="AlphaFoldDB" id="A0A1V4I7K3"/>
<dbReference type="InterPro" id="IPR052174">
    <property type="entry name" value="Flavoredoxin"/>
</dbReference>
<sequence>MREMKFSDMSKEMLEQLQRGAFITVKDKDGNTNTMTIAWGSIGYMWNKPIFTAMVRYSRYTYDIIERSNEFTVSFPINNDLKNELSICGRKSGRDIDKFKDCNLNPLESKNVDAPIIKECDLYMECKVVYKQEMNEDGFLDNNVKDKCYPDGDYHVLYYGEILSVYMND</sequence>